<reference evidence="2" key="1">
    <citation type="submission" date="2017-02" db="UniProtKB">
        <authorList>
            <consortium name="WormBaseParasite"/>
        </authorList>
    </citation>
    <scope>IDENTIFICATION</scope>
</reference>
<sequence length="51" mass="5960">MRNQMRVKGNVSIGRRILLTSLTSWTTDNVMHMHVIYIYTLYISFTHLCSG</sequence>
<evidence type="ECO:0000313" key="2">
    <source>
        <dbReference type="WBParaSite" id="ALUE_0002260201-mRNA-1"/>
    </source>
</evidence>
<protein>
    <submittedName>
        <fullName evidence="2">Uncharacterized protein</fullName>
    </submittedName>
</protein>
<keyword evidence="1" id="KW-1185">Reference proteome</keyword>
<dbReference type="WBParaSite" id="ALUE_0002260201-mRNA-1">
    <property type="protein sequence ID" value="ALUE_0002260201-mRNA-1"/>
    <property type="gene ID" value="ALUE_0002260201"/>
</dbReference>
<proteinExistence type="predicted"/>
<dbReference type="Proteomes" id="UP000036681">
    <property type="component" value="Unplaced"/>
</dbReference>
<accession>A0A0M3IV24</accession>
<evidence type="ECO:0000313" key="1">
    <source>
        <dbReference type="Proteomes" id="UP000036681"/>
    </source>
</evidence>
<dbReference type="AlphaFoldDB" id="A0A0M3IV24"/>
<organism evidence="1 2">
    <name type="scientific">Ascaris lumbricoides</name>
    <name type="common">Giant roundworm</name>
    <dbReference type="NCBI Taxonomy" id="6252"/>
    <lineage>
        <taxon>Eukaryota</taxon>
        <taxon>Metazoa</taxon>
        <taxon>Ecdysozoa</taxon>
        <taxon>Nematoda</taxon>
        <taxon>Chromadorea</taxon>
        <taxon>Rhabditida</taxon>
        <taxon>Spirurina</taxon>
        <taxon>Ascaridomorpha</taxon>
        <taxon>Ascaridoidea</taxon>
        <taxon>Ascarididae</taxon>
        <taxon>Ascaris</taxon>
    </lineage>
</organism>
<name>A0A0M3IV24_ASCLU</name>